<reference evidence="3" key="1">
    <citation type="submission" date="2021-06" db="EMBL/GenBank/DDBJ databases">
        <title>Comparative genomics, transcriptomics and evolutionary studies reveal genomic signatures of adaptation to plant cell wall in hemibiotrophic fungi.</title>
        <authorList>
            <consortium name="DOE Joint Genome Institute"/>
            <person name="Baroncelli R."/>
            <person name="Diaz J.F."/>
            <person name="Benocci T."/>
            <person name="Peng M."/>
            <person name="Battaglia E."/>
            <person name="Haridas S."/>
            <person name="Andreopoulos W."/>
            <person name="Labutti K."/>
            <person name="Pangilinan J."/>
            <person name="Floch G.L."/>
            <person name="Makela M.R."/>
            <person name="Henrissat B."/>
            <person name="Grigoriev I.V."/>
            <person name="Crouch J.A."/>
            <person name="De Vries R.P."/>
            <person name="Sukno S.A."/>
            <person name="Thon M.R."/>
        </authorList>
    </citation>
    <scope>NUCLEOTIDE SEQUENCE</scope>
    <source>
        <strain evidence="3">CBS 125086</strain>
    </source>
</reference>
<dbReference type="RefSeq" id="XP_060417283.1">
    <property type="nucleotide sequence ID" value="XM_060559880.1"/>
</dbReference>
<proteinExistence type="predicted"/>
<gene>
    <name evidence="3" type="ORF">LY79DRAFT_577422</name>
</gene>
<protein>
    <submittedName>
        <fullName evidence="3">Uncharacterized protein</fullName>
    </submittedName>
</protein>
<evidence type="ECO:0000256" key="1">
    <source>
        <dbReference type="SAM" id="MobiDB-lite"/>
    </source>
</evidence>
<dbReference type="GeneID" id="85444120"/>
<evidence type="ECO:0000313" key="3">
    <source>
        <dbReference type="EMBL" id="KAK1596397.1"/>
    </source>
</evidence>
<keyword evidence="2" id="KW-0472">Membrane</keyword>
<evidence type="ECO:0000256" key="2">
    <source>
        <dbReference type="SAM" id="Phobius"/>
    </source>
</evidence>
<dbReference type="EMBL" id="JAHLJV010000012">
    <property type="protein sequence ID" value="KAK1596397.1"/>
    <property type="molecule type" value="Genomic_DNA"/>
</dbReference>
<keyword evidence="2" id="KW-0812">Transmembrane</keyword>
<organism evidence="3 4">
    <name type="scientific">Colletotrichum navitas</name>
    <dbReference type="NCBI Taxonomy" id="681940"/>
    <lineage>
        <taxon>Eukaryota</taxon>
        <taxon>Fungi</taxon>
        <taxon>Dikarya</taxon>
        <taxon>Ascomycota</taxon>
        <taxon>Pezizomycotina</taxon>
        <taxon>Sordariomycetes</taxon>
        <taxon>Hypocreomycetidae</taxon>
        <taxon>Glomerellales</taxon>
        <taxon>Glomerellaceae</taxon>
        <taxon>Colletotrichum</taxon>
        <taxon>Colletotrichum graminicola species complex</taxon>
    </lineage>
</organism>
<feature type="transmembrane region" description="Helical" evidence="2">
    <location>
        <begin position="110"/>
        <end position="130"/>
    </location>
</feature>
<name>A0AAD8Q732_9PEZI</name>
<evidence type="ECO:0000313" key="4">
    <source>
        <dbReference type="Proteomes" id="UP001230504"/>
    </source>
</evidence>
<keyword evidence="2" id="KW-1133">Transmembrane helix</keyword>
<dbReference type="Proteomes" id="UP001230504">
    <property type="component" value="Unassembled WGS sequence"/>
</dbReference>
<sequence>MGRVLTYSQEEELSRIAGTPGRPLASGFPTPNGAVVVASTMEWPAWLARWQPRNGGESDSAAGGAGEMDLPQWPLVQIVSGPLATHDSPGNGPPREGSSTPVMRDGDVGVAYSVFVCLFLKFLLLPVNLLELFKYRA</sequence>
<feature type="region of interest" description="Disordered" evidence="1">
    <location>
        <begin position="81"/>
        <end position="102"/>
    </location>
</feature>
<comment type="caution">
    <text evidence="3">The sequence shown here is derived from an EMBL/GenBank/DDBJ whole genome shotgun (WGS) entry which is preliminary data.</text>
</comment>
<accession>A0AAD8Q732</accession>
<keyword evidence="4" id="KW-1185">Reference proteome</keyword>
<dbReference type="AlphaFoldDB" id="A0AAD8Q732"/>